<dbReference type="InterPro" id="IPR041581">
    <property type="entry name" value="Glyoxalase_6"/>
</dbReference>
<dbReference type="Pfam" id="PF18029">
    <property type="entry name" value="Glyoxalase_6"/>
    <property type="match status" value="2"/>
</dbReference>
<dbReference type="RefSeq" id="WP_163566801.1">
    <property type="nucleotide sequence ID" value="NZ_BAAANY010000020.1"/>
</dbReference>
<dbReference type="SUPFAM" id="SSF54593">
    <property type="entry name" value="Glyoxalase/Bleomycin resistance protein/Dihydroxybiphenyl dioxygenase"/>
    <property type="match status" value="2"/>
</dbReference>
<feature type="domain" description="Glyoxalase-like" evidence="1">
    <location>
        <begin position="135"/>
        <end position="236"/>
    </location>
</feature>
<protein>
    <recommendedName>
        <fullName evidence="1">Glyoxalase-like domain-containing protein</fullName>
    </recommendedName>
</protein>
<name>A0ABN2HZV3_9ACTN</name>
<comment type="caution">
    <text evidence="2">The sequence shown here is derived from an EMBL/GenBank/DDBJ whole genome shotgun (WGS) entry which is preliminary data.</text>
</comment>
<evidence type="ECO:0000313" key="2">
    <source>
        <dbReference type="EMBL" id="GAA1696294.1"/>
    </source>
</evidence>
<reference evidence="2 3" key="1">
    <citation type="journal article" date="2019" name="Int. J. Syst. Evol. Microbiol.">
        <title>The Global Catalogue of Microorganisms (GCM) 10K type strain sequencing project: providing services to taxonomists for standard genome sequencing and annotation.</title>
        <authorList>
            <consortium name="The Broad Institute Genomics Platform"/>
            <consortium name="The Broad Institute Genome Sequencing Center for Infectious Disease"/>
            <person name="Wu L."/>
            <person name="Ma J."/>
        </authorList>
    </citation>
    <scope>NUCLEOTIDE SEQUENCE [LARGE SCALE GENOMIC DNA]</scope>
    <source>
        <strain evidence="2 3">JCM 14718</strain>
    </source>
</reference>
<dbReference type="InterPro" id="IPR029068">
    <property type="entry name" value="Glyas_Bleomycin-R_OHBP_Dase"/>
</dbReference>
<proteinExistence type="predicted"/>
<evidence type="ECO:0000259" key="1">
    <source>
        <dbReference type="Pfam" id="PF18029"/>
    </source>
</evidence>
<dbReference type="EMBL" id="BAAANY010000020">
    <property type="protein sequence ID" value="GAA1696294.1"/>
    <property type="molecule type" value="Genomic_DNA"/>
</dbReference>
<organism evidence="2 3">
    <name type="scientific">Fodinicola feengrottensis</name>
    <dbReference type="NCBI Taxonomy" id="435914"/>
    <lineage>
        <taxon>Bacteria</taxon>
        <taxon>Bacillati</taxon>
        <taxon>Actinomycetota</taxon>
        <taxon>Actinomycetes</taxon>
        <taxon>Mycobacteriales</taxon>
        <taxon>Fodinicola</taxon>
    </lineage>
</organism>
<dbReference type="Gene3D" id="3.10.180.10">
    <property type="entry name" value="2,3-Dihydroxybiphenyl 1,2-Dioxygenase, domain 1"/>
    <property type="match status" value="2"/>
</dbReference>
<dbReference type="Proteomes" id="UP001500618">
    <property type="component" value="Unassembled WGS sequence"/>
</dbReference>
<feature type="domain" description="Glyoxalase-like" evidence="1">
    <location>
        <begin position="15"/>
        <end position="110"/>
    </location>
</feature>
<dbReference type="PANTHER" id="PTHR35908:SF1">
    <property type="entry name" value="CONSERVED PROTEIN"/>
    <property type="match status" value="1"/>
</dbReference>
<accession>A0ABN2HZV3</accession>
<gene>
    <name evidence="2" type="ORF">GCM10009765_51920</name>
</gene>
<sequence length="246" mass="27034">MRVNWVTAFLDLPRRADVRAAEAFWLDVTGTTLSARRGEFLEFATLLPAEGDACLRLQVVDGDGGCHLDLHVEDVRAEIAGAVALGAEVVDDKGTLVVFRSPGGFPFCVVAHHSESVRPEPAIWPDGQRSAVDQLCLDIPPATYQREADFWSALTGWERHPAGEFEHLVRPDRMPIRLLLQRLEEPEPFVRAHLDLACDGREPEVRRHQALGASFVRATDDWLTLLDPAGLPYCITTRVPAGGAGG</sequence>
<dbReference type="PANTHER" id="PTHR35908">
    <property type="entry name" value="HYPOTHETICAL FUSION PROTEIN"/>
    <property type="match status" value="1"/>
</dbReference>
<keyword evidence="3" id="KW-1185">Reference proteome</keyword>
<evidence type="ECO:0000313" key="3">
    <source>
        <dbReference type="Proteomes" id="UP001500618"/>
    </source>
</evidence>